<sequence length="241" mass="26909">MPVDSWFPLAIYYEDLPDATTQNPALLAAILELEASVQERRNFPEMAWTGDLHGIHQVHLDDRFSWLVRQVEAHVVKYLQILGIDLSKVDLYIQRAWPVVSRHQQEVGVHCHNTAHISAVYYVSVPLSGSDESGCLAFIDDARQNELSPGLGSENTDVVAEWTPFNQDQALYPPVEGRLMIFPSRQRHGVTFNHTDDVRVSVSFDIVLTAAAGSAAGVYEFLTPPPALWRRFTSIGGTETP</sequence>
<gene>
    <name evidence="1" type="ORF">QQ91_004900</name>
</gene>
<accession>A0A0C1Y3N3</accession>
<dbReference type="InterPro" id="IPR012668">
    <property type="entry name" value="CHP02466"/>
</dbReference>
<dbReference type="NCBIfam" id="TIGR02466">
    <property type="entry name" value="TIGR02466 family protein"/>
    <property type="match status" value="1"/>
</dbReference>
<reference evidence="1" key="3">
    <citation type="submission" date="2020-02" db="EMBL/GenBank/DDBJ databases">
        <authorList>
            <person name="Sarangi A.N."/>
            <person name="Ghosh S."/>
            <person name="Mukherjee M."/>
            <person name="Tripathy S."/>
        </authorList>
    </citation>
    <scope>NUCLEOTIDE SEQUENCE</scope>
    <source>
        <strain evidence="1">BDU141951</strain>
    </source>
</reference>
<proteinExistence type="predicted"/>
<dbReference type="AlphaFoldDB" id="A0A0C1Y3N3"/>
<protein>
    <submittedName>
        <fullName evidence="1">Uncharacterized protein</fullName>
    </submittedName>
</protein>
<name>A0A0C1Y3N3_9CYAN</name>
<reference evidence="1" key="2">
    <citation type="journal article" date="2015" name="Genome Announc.">
        <title>Draft Genome Sequence of Filamentous Marine Cyanobacterium Lyngbya confervoides Strain BDU141951.</title>
        <authorList>
            <person name="Chandrababunaidu M.M."/>
            <person name="Sen D."/>
            <person name="Tripathy S."/>
        </authorList>
    </citation>
    <scope>NUCLEOTIDE SEQUENCE</scope>
    <source>
        <strain evidence="1">BDU141951</strain>
    </source>
</reference>
<dbReference type="Gene3D" id="2.60.120.620">
    <property type="entry name" value="q2cbj1_9rhob like domain"/>
    <property type="match status" value="1"/>
</dbReference>
<evidence type="ECO:0000313" key="1">
    <source>
        <dbReference type="EMBL" id="NEV66446.1"/>
    </source>
</evidence>
<dbReference type="Pfam" id="PF13759">
    <property type="entry name" value="2OG-FeII_Oxy_5"/>
    <property type="match status" value="1"/>
</dbReference>
<comment type="caution">
    <text evidence="1">The sequence shown here is derived from an EMBL/GenBank/DDBJ whole genome shotgun (WGS) entry which is preliminary data.</text>
</comment>
<dbReference type="EMBL" id="JTHE02000003">
    <property type="protein sequence ID" value="NEV66446.1"/>
    <property type="molecule type" value="Genomic_DNA"/>
</dbReference>
<organism evidence="1">
    <name type="scientific">Lyngbya confervoides BDU141951</name>
    <dbReference type="NCBI Taxonomy" id="1574623"/>
    <lineage>
        <taxon>Bacteria</taxon>
        <taxon>Bacillati</taxon>
        <taxon>Cyanobacteriota</taxon>
        <taxon>Cyanophyceae</taxon>
        <taxon>Oscillatoriophycideae</taxon>
        <taxon>Oscillatoriales</taxon>
        <taxon>Microcoleaceae</taxon>
        <taxon>Lyngbya</taxon>
    </lineage>
</organism>
<reference evidence="1" key="1">
    <citation type="submission" date="2014-11" db="EMBL/GenBank/DDBJ databases">
        <authorList>
            <person name="Malar M.C."/>
            <person name="Sen D."/>
            <person name="Tripathy S."/>
        </authorList>
    </citation>
    <scope>NUCLEOTIDE SEQUENCE</scope>
    <source>
        <strain evidence="1">BDU141951</strain>
    </source>
</reference>